<evidence type="ECO:0000259" key="2">
    <source>
        <dbReference type="Pfam" id="PF07589"/>
    </source>
</evidence>
<name>A0A916W218_9BACT</name>
<evidence type="ECO:0000313" key="4">
    <source>
        <dbReference type="Proteomes" id="UP000648801"/>
    </source>
</evidence>
<reference evidence="3" key="2">
    <citation type="submission" date="2020-09" db="EMBL/GenBank/DDBJ databases">
        <authorList>
            <person name="Sun Q."/>
            <person name="Zhou Y."/>
        </authorList>
    </citation>
    <scope>NUCLEOTIDE SEQUENCE</scope>
    <source>
        <strain evidence="3">CGMCC 1.15447</strain>
    </source>
</reference>
<dbReference type="AlphaFoldDB" id="A0A916W218"/>
<proteinExistence type="predicted"/>
<organism evidence="3 4">
    <name type="scientific">Edaphobacter acidisoli</name>
    <dbReference type="NCBI Taxonomy" id="2040573"/>
    <lineage>
        <taxon>Bacteria</taxon>
        <taxon>Pseudomonadati</taxon>
        <taxon>Acidobacteriota</taxon>
        <taxon>Terriglobia</taxon>
        <taxon>Terriglobales</taxon>
        <taxon>Acidobacteriaceae</taxon>
        <taxon>Edaphobacter</taxon>
    </lineage>
</organism>
<evidence type="ECO:0000256" key="1">
    <source>
        <dbReference type="SAM" id="SignalP"/>
    </source>
</evidence>
<dbReference type="NCBIfam" id="TIGR02595">
    <property type="entry name" value="PEP_CTERM"/>
    <property type="match status" value="1"/>
</dbReference>
<feature type="domain" description="Ice-binding protein C-terminal" evidence="2">
    <location>
        <begin position="183"/>
        <end position="206"/>
    </location>
</feature>
<dbReference type="Proteomes" id="UP000648801">
    <property type="component" value="Unassembled WGS sequence"/>
</dbReference>
<comment type="caution">
    <text evidence="3">The sequence shown here is derived from an EMBL/GenBank/DDBJ whole genome shotgun (WGS) entry which is preliminary data.</text>
</comment>
<feature type="chain" id="PRO_5037433587" description="Ice-binding protein C-terminal domain-containing protein" evidence="1">
    <location>
        <begin position="22"/>
        <end position="213"/>
    </location>
</feature>
<gene>
    <name evidence="3" type="ORF">GCM10011507_10430</name>
</gene>
<reference evidence="3" key="1">
    <citation type="journal article" date="2014" name="Int. J. Syst. Evol. Microbiol.">
        <title>Complete genome sequence of Corynebacterium casei LMG S-19264T (=DSM 44701T), isolated from a smear-ripened cheese.</title>
        <authorList>
            <consortium name="US DOE Joint Genome Institute (JGI-PGF)"/>
            <person name="Walter F."/>
            <person name="Albersmeier A."/>
            <person name="Kalinowski J."/>
            <person name="Ruckert C."/>
        </authorList>
    </citation>
    <scope>NUCLEOTIDE SEQUENCE</scope>
    <source>
        <strain evidence="3">CGMCC 1.15447</strain>
    </source>
</reference>
<protein>
    <recommendedName>
        <fullName evidence="2">Ice-binding protein C-terminal domain-containing protein</fullName>
    </recommendedName>
</protein>
<dbReference type="RefSeq" id="WP_188758210.1">
    <property type="nucleotide sequence ID" value="NZ_BMJB01000001.1"/>
</dbReference>
<accession>A0A916W218</accession>
<feature type="signal peptide" evidence="1">
    <location>
        <begin position="1"/>
        <end position="21"/>
    </location>
</feature>
<dbReference type="Pfam" id="PF07589">
    <property type="entry name" value="PEP-CTERM"/>
    <property type="match status" value="1"/>
</dbReference>
<keyword evidence="1" id="KW-0732">Signal</keyword>
<sequence>MRIKVIGSMVSALLCGSFAFATPIAYTFTNASNFTLNGTSYTGPYLGIPPSAPQLTFTLNADTDNVFSSGSFNGSTPGTGYILNKIGTTTVSYGGTTLATLTDPTAFVISTFFGGTVSLVDEVNGDMLISDPLGIGYNGITNFPGTNLLTGGYPFSPIDTSAGQLVITSSAYQGQFKAAVAPAVPEPSTIVLLGSGALGFAGLLRRWFIASQP</sequence>
<keyword evidence="4" id="KW-1185">Reference proteome</keyword>
<evidence type="ECO:0000313" key="3">
    <source>
        <dbReference type="EMBL" id="GGA60804.1"/>
    </source>
</evidence>
<dbReference type="InterPro" id="IPR013424">
    <property type="entry name" value="Ice-binding_C"/>
</dbReference>
<dbReference type="EMBL" id="BMJB01000001">
    <property type="protein sequence ID" value="GGA60804.1"/>
    <property type="molecule type" value="Genomic_DNA"/>
</dbReference>